<evidence type="ECO:0000313" key="2">
    <source>
        <dbReference type="Proteomes" id="UP001178507"/>
    </source>
</evidence>
<evidence type="ECO:0000313" key="1">
    <source>
        <dbReference type="EMBL" id="CAJ1411569.1"/>
    </source>
</evidence>
<accession>A0AA36JTE2</accession>
<proteinExistence type="predicted"/>
<keyword evidence="2" id="KW-1185">Reference proteome</keyword>
<gene>
    <name evidence="1" type="ORF">EVOR1521_LOCUS32099</name>
</gene>
<organism evidence="1 2">
    <name type="scientific">Effrenium voratum</name>
    <dbReference type="NCBI Taxonomy" id="2562239"/>
    <lineage>
        <taxon>Eukaryota</taxon>
        <taxon>Sar</taxon>
        <taxon>Alveolata</taxon>
        <taxon>Dinophyceae</taxon>
        <taxon>Suessiales</taxon>
        <taxon>Symbiodiniaceae</taxon>
        <taxon>Effrenium</taxon>
    </lineage>
</organism>
<protein>
    <submittedName>
        <fullName evidence="1">Uncharacterized protein</fullName>
    </submittedName>
</protein>
<dbReference type="Proteomes" id="UP001178507">
    <property type="component" value="Unassembled WGS sequence"/>
</dbReference>
<dbReference type="EMBL" id="CAUJNA010003881">
    <property type="protein sequence ID" value="CAJ1411569.1"/>
    <property type="molecule type" value="Genomic_DNA"/>
</dbReference>
<comment type="caution">
    <text evidence="1">The sequence shown here is derived from an EMBL/GenBank/DDBJ whole genome shotgun (WGS) entry which is preliminary data.</text>
</comment>
<reference evidence="1" key="1">
    <citation type="submission" date="2023-08" db="EMBL/GenBank/DDBJ databases">
        <authorList>
            <person name="Chen Y."/>
            <person name="Shah S."/>
            <person name="Dougan E. K."/>
            <person name="Thang M."/>
            <person name="Chan C."/>
        </authorList>
    </citation>
    <scope>NUCLEOTIDE SEQUENCE</scope>
</reference>
<name>A0AA36JTE2_9DINO</name>
<dbReference type="AlphaFoldDB" id="A0AA36JTE2"/>
<sequence length="147" mass="16185">MTCRASSTPRLEADGCKTPTTAVPECPKVRVLDSEATKRMLASLYRTLQRRLLTLLQAVSLKAKRFTGTTKPLTWSTVRGLESAAATKRSPSALPTSTKVVHHPCSGLAHSRCKAEDFAKDLHLCLECSLQGMHPESFECINRFQRG</sequence>